<dbReference type="Pfam" id="PF01926">
    <property type="entry name" value="MMR_HSR1"/>
    <property type="match status" value="1"/>
</dbReference>
<dbReference type="Gene3D" id="3.40.50.300">
    <property type="entry name" value="P-loop containing nucleotide triphosphate hydrolases"/>
    <property type="match status" value="1"/>
</dbReference>
<keyword evidence="2" id="KW-0342">GTP-binding</keyword>
<dbReference type="GO" id="GO:0003924">
    <property type="term" value="F:GTPase activity"/>
    <property type="evidence" value="ECO:0007669"/>
    <property type="project" value="InterPro"/>
</dbReference>
<dbReference type="Gene3D" id="2.70.210.12">
    <property type="entry name" value="GTP1/OBG domain"/>
    <property type="match status" value="1"/>
</dbReference>
<dbReference type="InterPro" id="IPR031167">
    <property type="entry name" value="G_OBG"/>
</dbReference>
<dbReference type="RefSeq" id="XP_031562649.1">
    <property type="nucleotide sequence ID" value="XM_031706789.1"/>
</dbReference>
<evidence type="ECO:0000256" key="1">
    <source>
        <dbReference type="ARBA" id="ARBA00022741"/>
    </source>
</evidence>
<dbReference type="PANTHER" id="PTHR11702">
    <property type="entry name" value="DEVELOPMENTALLY REGULATED GTP-BINDING PROTEIN-RELATED"/>
    <property type="match status" value="1"/>
</dbReference>
<keyword evidence="1" id="KW-0547">Nucleotide-binding</keyword>
<organism evidence="5 6">
    <name type="scientific">Actinia tenebrosa</name>
    <name type="common">Australian red waratah sea anemone</name>
    <dbReference type="NCBI Taxonomy" id="6105"/>
    <lineage>
        <taxon>Eukaryota</taxon>
        <taxon>Metazoa</taxon>
        <taxon>Cnidaria</taxon>
        <taxon>Anthozoa</taxon>
        <taxon>Hexacorallia</taxon>
        <taxon>Actiniaria</taxon>
        <taxon>Actiniidae</taxon>
        <taxon>Actinia</taxon>
    </lineage>
</organism>
<gene>
    <name evidence="6 7 8" type="primary">LOC116298367</name>
</gene>
<evidence type="ECO:0000313" key="5">
    <source>
        <dbReference type="Proteomes" id="UP000515163"/>
    </source>
</evidence>
<evidence type="ECO:0000256" key="2">
    <source>
        <dbReference type="ARBA" id="ARBA00023134"/>
    </source>
</evidence>
<dbReference type="InterPro" id="IPR027417">
    <property type="entry name" value="P-loop_NTPase"/>
</dbReference>
<dbReference type="GO" id="GO:0005525">
    <property type="term" value="F:GTP binding"/>
    <property type="evidence" value="ECO:0007669"/>
    <property type="project" value="UniProtKB-KW"/>
</dbReference>
<evidence type="ECO:0000259" key="4">
    <source>
        <dbReference type="PROSITE" id="PS51883"/>
    </source>
</evidence>
<feature type="domain" description="OBG-type G" evidence="3">
    <location>
        <begin position="435"/>
        <end position="648"/>
    </location>
</feature>
<feature type="domain" description="Obg" evidence="4">
    <location>
        <begin position="297"/>
        <end position="434"/>
    </location>
</feature>
<dbReference type="RefSeq" id="XP_031562647.1">
    <property type="nucleotide sequence ID" value="XM_031706787.1"/>
</dbReference>
<sequence length="649" mass="72210">MAAGSSVKFTRNFLRCSSSLTRIQRNLKRFRRITTVSGDELVNSGQEKVPSVVNAEKPKPKQTLSNINSKTSLYPSYKELKELEQKPLKVLPFNVAFGGKFVIWLLQKYQAEKVLILVRVKVLARELCLELKENGFSCTEVSSQADKDYVNERLSEDGIVVASYQDTSIWESHSQADLVIMVQPPLESLPVTSMFLRHLNIESSKGMAVMLYNQNDLEFIKQIQKYVDVIKINPPSFYSVQHSNSTNVQLDPSSVTVPALPKSEPLSDLEKPIPAKIPQYALYRPAVPVPRSVSERTRLNDRARLYVRGGSGGQGSPTYAGLGGDGGHVILQCQEGASLQHFVLKENRRLIASHGEHFAKEKRKKKGRRGLDLVVPVPPGITVSTDDGHVVGQLNSVGSRLVVAQGGEGGNPSREGWCGEKGTPLMINLDLKLIADVGLIGFPNAGKSTLLGELSRATVKTGDFPFTTIRPSIGMLEFPDLFQVSIADLPGLVEGAHYNRGMGHKFLKHVERTKVLALVVDINGFQLSEKHPQRTAFQSLCLLVKELYSYDNSLAYRPKILLLSKMDTDDADIKYNEFMDELKSLNERGLFNVLQEIPPDVHLQEIAKKQKPRDLTTDSIKFEQVIPLSSISGQGLEEVRQRLRDMIAW</sequence>
<name>A0A6P8IB80_ACTTE</name>
<dbReference type="GO" id="GO:0042254">
    <property type="term" value="P:ribosome biogenesis"/>
    <property type="evidence" value="ECO:0007669"/>
    <property type="project" value="UniProtKB-UniRule"/>
</dbReference>
<dbReference type="KEGG" id="aten:116298367"/>
<evidence type="ECO:0000313" key="7">
    <source>
        <dbReference type="RefSeq" id="XP_031562649.1"/>
    </source>
</evidence>
<dbReference type="CDD" id="cd01898">
    <property type="entry name" value="Obg"/>
    <property type="match status" value="1"/>
</dbReference>
<dbReference type="AlphaFoldDB" id="A0A6P8IB80"/>
<keyword evidence="5" id="KW-1185">Reference proteome</keyword>
<dbReference type="PRINTS" id="PR00326">
    <property type="entry name" value="GTP1OBG"/>
</dbReference>
<dbReference type="GO" id="GO:0005739">
    <property type="term" value="C:mitochondrion"/>
    <property type="evidence" value="ECO:0007669"/>
    <property type="project" value="TreeGrafter"/>
</dbReference>
<protein>
    <submittedName>
        <fullName evidence="6">GTP-binding protein 10-like isoform X1</fullName>
    </submittedName>
    <submittedName>
        <fullName evidence="7">GTP-binding protein 10-like isoform X2</fullName>
    </submittedName>
    <submittedName>
        <fullName evidence="8">GTP-binding protein 10-like isoform X3</fullName>
    </submittedName>
</protein>
<dbReference type="PANTHER" id="PTHR11702:SF43">
    <property type="entry name" value="GTP-BINDING PROTEIN 10"/>
    <property type="match status" value="1"/>
</dbReference>
<dbReference type="GeneID" id="116298367"/>
<dbReference type="InterPro" id="IPR006169">
    <property type="entry name" value="GTP1_OBG_dom"/>
</dbReference>
<dbReference type="Proteomes" id="UP000515163">
    <property type="component" value="Unplaced"/>
</dbReference>
<dbReference type="RefSeq" id="XP_031562650.1">
    <property type="nucleotide sequence ID" value="XM_031706790.1"/>
</dbReference>
<dbReference type="Pfam" id="PF01018">
    <property type="entry name" value="GTP1_OBG"/>
    <property type="match status" value="1"/>
</dbReference>
<evidence type="ECO:0000259" key="3">
    <source>
        <dbReference type="PROSITE" id="PS51710"/>
    </source>
</evidence>
<evidence type="ECO:0000313" key="6">
    <source>
        <dbReference type="RefSeq" id="XP_031562647.1"/>
    </source>
</evidence>
<dbReference type="SUPFAM" id="SSF52540">
    <property type="entry name" value="P-loop containing nucleoside triphosphate hydrolases"/>
    <property type="match status" value="2"/>
</dbReference>
<dbReference type="SUPFAM" id="SSF82051">
    <property type="entry name" value="Obg GTP-binding protein N-terminal domain"/>
    <property type="match status" value="1"/>
</dbReference>
<evidence type="ECO:0000313" key="8">
    <source>
        <dbReference type="RefSeq" id="XP_031562650.1"/>
    </source>
</evidence>
<proteinExistence type="predicted"/>
<reference evidence="6 7" key="1">
    <citation type="submission" date="2025-04" db="UniProtKB">
        <authorList>
            <consortium name="RefSeq"/>
        </authorList>
    </citation>
    <scope>IDENTIFICATION</scope>
    <source>
        <tissue evidence="6 7">Tentacle</tissue>
    </source>
</reference>
<dbReference type="OrthoDB" id="347018at2759"/>
<accession>A0A6P8IB80</accession>
<dbReference type="InterPro" id="IPR045086">
    <property type="entry name" value="OBG_GTPase"/>
</dbReference>
<dbReference type="InterPro" id="IPR006073">
    <property type="entry name" value="GTP-bd"/>
</dbReference>
<dbReference type="PROSITE" id="PS51883">
    <property type="entry name" value="OBG"/>
    <property type="match status" value="1"/>
</dbReference>
<dbReference type="InterPro" id="IPR036726">
    <property type="entry name" value="GTP1_OBG_dom_sf"/>
</dbReference>
<dbReference type="PROSITE" id="PS51710">
    <property type="entry name" value="G_OBG"/>
    <property type="match status" value="1"/>
</dbReference>